<keyword evidence="2" id="KW-1185">Reference proteome</keyword>
<dbReference type="EMBL" id="LSYS01005643">
    <property type="protein sequence ID" value="OPJ76560.1"/>
    <property type="molecule type" value="Genomic_DNA"/>
</dbReference>
<comment type="caution">
    <text evidence="1">The sequence shown here is derived from an EMBL/GenBank/DDBJ whole genome shotgun (WGS) entry which is preliminary data.</text>
</comment>
<evidence type="ECO:0000313" key="2">
    <source>
        <dbReference type="Proteomes" id="UP000190648"/>
    </source>
</evidence>
<protein>
    <submittedName>
        <fullName evidence="1">Uncharacterized protein</fullName>
    </submittedName>
</protein>
<organism evidence="1 2">
    <name type="scientific">Patagioenas fasciata monilis</name>
    <dbReference type="NCBI Taxonomy" id="372326"/>
    <lineage>
        <taxon>Eukaryota</taxon>
        <taxon>Metazoa</taxon>
        <taxon>Chordata</taxon>
        <taxon>Craniata</taxon>
        <taxon>Vertebrata</taxon>
        <taxon>Euteleostomi</taxon>
        <taxon>Archelosauria</taxon>
        <taxon>Archosauria</taxon>
        <taxon>Dinosauria</taxon>
        <taxon>Saurischia</taxon>
        <taxon>Theropoda</taxon>
        <taxon>Coelurosauria</taxon>
        <taxon>Aves</taxon>
        <taxon>Neognathae</taxon>
        <taxon>Neoaves</taxon>
        <taxon>Columbimorphae</taxon>
        <taxon>Columbiformes</taxon>
        <taxon>Columbidae</taxon>
        <taxon>Patagioenas</taxon>
    </lineage>
</organism>
<evidence type="ECO:0000313" key="1">
    <source>
        <dbReference type="EMBL" id="OPJ76560.1"/>
    </source>
</evidence>
<reference evidence="1 2" key="1">
    <citation type="submission" date="2016-02" db="EMBL/GenBank/DDBJ databases">
        <title>Band-tailed pigeon sequencing and assembly.</title>
        <authorList>
            <person name="Soares A.E."/>
            <person name="Novak B.J."/>
            <person name="Rice E.S."/>
            <person name="O'Connell B."/>
            <person name="Chang D."/>
            <person name="Weber S."/>
            <person name="Shapiro B."/>
        </authorList>
    </citation>
    <scope>NUCLEOTIDE SEQUENCE [LARGE SCALE GENOMIC DNA]</scope>
    <source>
        <strain evidence="1">BTP2013</strain>
        <tissue evidence="1">Blood</tissue>
    </source>
</reference>
<dbReference type="AlphaFoldDB" id="A0A1V4JWK1"/>
<sequence>MNEAMLSEGISLELCPADASQWLICKISLWPSCTGTDVHEKGLTQIPYPRGRAPGLSADMLPCTVSTVWCVLQYSWCLHGPYYFHGRTSGNPEFGVTENLKVKQLQTDRMKTFEILLHHASRSLQKSKGKMNQS</sequence>
<dbReference type="Proteomes" id="UP000190648">
    <property type="component" value="Unassembled WGS sequence"/>
</dbReference>
<proteinExistence type="predicted"/>
<name>A0A1V4JWK1_PATFA</name>
<gene>
    <name evidence="1" type="ORF">AV530_016222</name>
</gene>
<accession>A0A1V4JWK1</accession>